<dbReference type="OrthoDB" id="1907165at2"/>
<evidence type="ECO:0000259" key="2">
    <source>
        <dbReference type="Pfam" id="PF04717"/>
    </source>
</evidence>
<feature type="domain" description="DUF2345" evidence="3">
    <location>
        <begin position="841"/>
        <end position="998"/>
    </location>
</feature>
<feature type="compositionally biased region" description="Polar residues" evidence="1">
    <location>
        <begin position="620"/>
        <end position="630"/>
    </location>
</feature>
<dbReference type="Pfam" id="PF04717">
    <property type="entry name" value="Phage_base_V"/>
    <property type="match status" value="1"/>
</dbReference>
<evidence type="ECO:0000256" key="1">
    <source>
        <dbReference type="SAM" id="MobiDB-lite"/>
    </source>
</evidence>
<dbReference type="RefSeq" id="WP_130966952.1">
    <property type="nucleotide sequence ID" value="NZ_SIXI01000002.1"/>
</dbReference>
<dbReference type="InterPro" id="IPR006533">
    <property type="entry name" value="T6SS_Vgr_RhsGE"/>
</dbReference>
<gene>
    <name evidence="5" type="ORF">EYS42_06085</name>
</gene>
<evidence type="ECO:0000259" key="4">
    <source>
        <dbReference type="Pfam" id="PF13296"/>
    </source>
</evidence>
<proteinExistence type="predicted"/>
<dbReference type="EMBL" id="SIXI01000002">
    <property type="protein sequence ID" value="TBO32741.1"/>
    <property type="molecule type" value="Genomic_DNA"/>
</dbReference>
<feature type="domain" description="Gp5/Type VI secretion system Vgr protein OB-fold" evidence="2">
    <location>
        <begin position="520"/>
        <end position="592"/>
    </location>
</feature>
<dbReference type="Gene3D" id="2.30.110.50">
    <property type="match status" value="1"/>
</dbReference>
<organism evidence="5 6">
    <name type="scientific">Aquabacterium lacunae</name>
    <dbReference type="NCBI Taxonomy" id="2528630"/>
    <lineage>
        <taxon>Bacteria</taxon>
        <taxon>Pseudomonadati</taxon>
        <taxon>Pseudomonadota</taxon>
        <taxon>Betaproteobacteria</taxon>
        <taxon>Burkholderiales</taxon>
        <taxon>Aquabacterium</taxon>
    </lineage>
</organism>
<dbReference type="InterPro" id="IPR018769">
    <property type="entry name" value="VgrG2_DUF2345"/>
</dbReference>
<dbReference type="Pfam" id="PF05954">
    <property type="entry name" value="Phage_GPD"/>
    <property type="match status" value="1"/>
</dbReference>
<feature type="region of interest" description="Disordered" evidence="1">
    <location>
        <begin position="593"/>
        <end position="643"/>
    </location>
</feature>
<dbReference type="InterPro" id="IPR006531">
    <property type="entry name" value="Gp5/Vgr_OB"/>
</dbReference>
<dbReference type="Pfam" id="PF10106">
    <property type="entry name" value="DUF2345"/>
    <property type="match status" value="1"/>
</dbReference>
<feature type="domain" description="Putative type VI secretion system Rhs element associated Vgr" evidence="4">
    <location>
        <begin position="669"/>
        <end position="780"/>
    </location>
</feature>
<evidence type="ECO:0000313" key="6">
    <source>
        <dbReference type="Proteomes" id="UP000292120"/>
    </source>
</evidence>
<accession>A0A4Q9H2C0</accession>
<dbReference type="Gene3D" id="3.55.50.10">
    <property type="entry name" value="Baseplate protein-like domains"/>
    <property type="match status" value="1"/>
</dbReference>
<dbReference type="Gene3D" id="2.40.50.230">
    <property type="entry name" value="Gp5 N-terminal domain"/>
    <property type="match status" value="1"/>
</dbReference>
<reference evidence="5 6" key="1">
    <citation type="submission" date="2019-02" db="EMBL/GenBank/DDBJ databases">
        <title>Aquabacterium sp. strain KMB7.</title>
        <authorList>
            <person name="Chen W.-M."/>
        </authorList>
    </citation>
    <scope>NUCLEOTIDE SEQUENCE [LARGE SCALE GENOMIC DNA]</scope>
    <source>
        <strain evidence="5 6">KMB7</strain>
    </source>
</reference>
<keyword evidence="6" id="KW-1185">Reference proteome</keyword>
<sequence>MASSMVSGTLATALSQAVPQAIEALLQQWHSHTRLYTLETFDTPGQSAGPLADLMVEGFVLVDDLSQPYTLHLHTLSRDAALPLEALYARPVTLVTRLADGSDTRRSGYVTEAIAQESDGGFARYTLVVRPWVALLAHTRCSRTWQDLSLIDIVDDVLADHAGIAAWRWDDDVPQHVAQGLFARNQGQRAHCTQYRESDFDFIQRLLAEEGIGWRVEEDASAPGGHRMVFFVSSRQQPQDDSSQAQGGIRFHRASSQEIDDAIQALGSWREMQAIHTTVLGWDYKAHAAITADAPSAVSWGGPEAQSLQTWLSSYDPTGCFLFSNTDEARFAATRLQEAREARLKTWLGRGTVRTLRPGRWCSVTQSTLDTLQAFEALQKALAEDAAAEGAATQGSGEREFFCTHVHSVGINNLPRELNEHLARHLGADIQAVLHDTFEAVQHQRATPDLALPQLVQQAERSGFAMQFQAVRRNVPWRPVLLDETGWRLRPRPTAPGPQTAIVVGPDGSTQAQGEQELYTDALGRIKVQFHWQAAAHAPQRANTAHSCWLRVAQRSAGAGMGQVHLPRIGQEVLVGFLGQDIDRPVVVGSLYNGRGESGVPRTPGGEPASPERSALAASTDHQPASQLNLVGSGSGGNSPAWHGAAAGEAALEHPAQNNAAALSGVKSKEFGGTGHNQLVFDDTPAQQRLQLHTTQAQTWLQMGHLLHQADNHRGSFRGEGFELRTDAWGAVRAAQGLLLSTYALRNGPGQTPEPAGDNAPGLALARQAQQLAAAFQQAARTHQTVGLASAAGSSRAGQCSLSEQRAPAEALSHSLAGMVNASSLPEACTDAASQATATTPGKVPHMAHPHVALVGKAGVGLSAGQDLHISSQDTTVVASGQDTHWAVGGQARVHTAQAIGLLAGAMQPGDQAAGKGLSLIAAQGPIDLQAQAGPAQVAAKGTLEIKTANGVVNIAAAKKVVLAVSGGASITIEGGSFTAQCPGKITVKAGKKSMVGGGSMGHVFPNFEPVGFGVHHSLRFAPAGSDAMAEDLGWVGKAFSIKDEAGKILASGVVGPDGRLPRVETSGAEKLTLTIGSNRVQVTEILKPSADDEFLDELHTSAEHDPYLEKLTASDPVEGDFLAPAILAKIMGRPGDVDE</sequence>
<protein>
    <submittedName>
        <fullName evidence="5">Type VI secretion system tip protein VgrG</fullName>
    </submittedName>
</protein>
<dbReference type="InterPro" id="IPR028244">
    <property type="entry name" value="T6SS_Rhs_Vgr_dom"/>
</dbReference>
<evidence type="ECO:0000259" key="3">
    <source>
        <dbReference type="Pfam" id="PF10106"/>
    </source>
</evidence>
<dbReference type="NCBIfam" id="TIGR01646">
    <property type="entry name" value="vgr_GE"/>
    <property type="match status" value="1"/>
</dbReference>
<name>A0A4Q9H2C0_9BURK</name>
<dbReference type="SUPFAM" id="SSF69279">
    <property type="entry name" value="Phage tail proteins"/>
    <property type="match status" value="1"/>
</dbReference>
<dbReference type="Gene3D" id="4.10.220.110">
    <property type="match status" value="1"/>
</dbReference>
<evidence type="ECO:0000313" key="5">
    <source>
        <dbReference type="EMBL" id="TBO32741.1"/>
    </source>
</evidence>
<comment type="caution">
    <text evidence="5">The sequence shown here is derived from an EMBL/GenBank/DDBJ whole genome shotgun (WGS) entry which is preliminary data.</text>
</comment>
<dbReference type="SUPFAM" id="SSF69255">
    <property type="entry name" value="gp5 N-terminal domain-like"/>
    <property type="match status" value="1"/>
</dbReference>
<dbReference type="Proteomes" id="UP000292120">
    <property type="component" value="Unassembled WGS sequence"/>
</dbReference>
<dbReference type="AlphaFoldDB" id="A0A4Q9H2C0"/>
<dbReference type="Pfam" id="PF13296">
    <property type="entry name" value="T6SS_Vgr"/>
    <property type="match status" value="1"/>
</dbReference>
<dbReference type="InterPro" id="IPR037026">
    <property type="entry name" value="Vgr_OB-fold_dom_sf"/>
</dbReference>